<feature type="region of interest" description="Disordered" evidence="1">
    <location>
        <begin position="105"/>
        <end position="289"/>
    </location>
</feature>
<dbReference type="AlphaFoldDB" id="A0A0N0NQX5"/>
<feature type="compositionally biased region" description="Pro residues" evidence="1">
    <location>
        <begin position="48"/>
        <end position="62"/>
    </location>
</feature>
<evidence type="ECO:0000256" key="1">
    <source>
        <dbReference type="SAM" id="MobiDB-lite"/>
    </source>
</evidence>
<feature type="compositionally biased region" description="Polar residues" evidence="1">
    <location>
        <begin position="395"/>
        <end position="405"/>
    </location>
</feature>
<dbReference type="GeneID" id="28738377"/>
<sequence length="465" mass="49428">MAAPRKKFSTGLPGLGSSNSVADTTPGGGLSGPPVGTKQKAEKTMAPPGKPKLGVPPPPVPPQKSMLRGRPLAYGLLDSVEEETASIDGKRASTADSVQTVFYRPLGEAGDSDDFSKSSAANEKSSGSGSISRLGGSSDESSKAHTSGSSQERLARDLGCTASGRLNAVKKNSRSTDSRGPPKHVDVSSPSEMHDLLAPPGTEPRYSPSRPGKPVERERQYQDDGAVNSPEEGNANSRILGAAARVRRSNQSLAGSGKHFSRPFQSDTPDHRESSASISGETRPPVRQRYYRSMRDGVPILMHQRSGVWVEAVEGVDLTTFNGNKTTDEDDEPLPVQEAEDVREIELPDRSTIGSASSRPSDGSSGRAGISDDSGYGSSTAQPSADPNDTARWARTQSNLRSMNVGTPFPPTQKGAPPTTEQIPTNIGSKIEQVAADVEEMLYGGLKSKRNRRLDDRTILEQLER</sequence>
<dbReference type="Proteomes" id="UP000038010">
    <property type="component" value="Unassembled WGS sequence"/>
</dbReference>
<feature type="compositionally biased region" description="Basic and acidic residues" evidence="1">
    <location>
        <begin position="213"/>
        <end position="222"/>
    </location>
</feature>
<feature type="compositionally biased region" description="Low complexity" evidence="1">
    <location>
        <begin position="125"/>
        <end position="138"/>
    </location>
</feature>
<evidence type="ECO:0000313" key="2">
    <source>
        <dbReference type="EMBL" id="KPI44179.1"/>
    </source>
</evidence>
<feature type="compositionally biased region" description="Polar residues" evidence="1">
    <location>
        <begin position="376"/>
        <end position="387"/>
    </location>
</feature>
<organism evidence="2 3">
    <name type="scientific">Cyphellophora attinorum</name>
    <dbReference type="NCBI Taxonomy" id="1664694"/>
    <lineage>
        <taxon>Eukaryota</taxon>
        <taxon>Fungi</taxon>
        <taxon>Dikarya</taxon>
        <taxon>Ascomycota</taxon>
        <taxon>Pezizomycotina</taxon>
        <taxon>Eurotiomycetes</taxon>
        <taxon>Chaetothyriomycetidae</taxon>
        <taxon>Chaetothyriales</taxon>
        <taxon>Cyphellophoraceae</taxon>
        <taxon>Cyphellophora</taxon>
    </lineage>
</organism>
<dbReference type="EMBL" id="LFJN01000004">
    <property type="protein sequence ID" value="KPI44179.1"/>
    <property type="molecule type" value="Genomic_DNA"/>
</dbReference>
<feature type="compositionally biased region" description="Low complexity" evidence="1">
    <location>
        <begin position="354"/>
        <end position="369"/>
    </location>
</feature>
<keyword evidence="3" id="KW-1185">Reference proteome</keyword>
<feature type="compositionally biased region" description="Basic and acidic residues" evidence="1">
    <location>
        <begin position="340"/>
        <end position="349"/>
    </location>
</feature>
<protein>
    <submittedName>
        <fullName evidence="2">Uncharacterized protein</fullName>
    </submittedName>
</protein>
<name>A0A0N0NQX5_9EURO</name>
<proteinExistence type="predicted"/>
<feature type="region of interest" description="Disordered" evidence="1">
    <location>
        <begin position="320"/>
        <end position="426"/>
    </location>
</feature>
<gene>
    <name evidence="2" type="ORF">AB675_6220</name>
</gene>
<evidence type="ECO:0000313" key="3">
    <source>
        <dbReference type="Proteomes" id="UP000038010"/>
    </source>
</evidence>
<feature type="region of interest" description="Disordered" evidence="1">
    <location>
        <begin position="1"/>
        <end position="73"/>
    </location>
</feature>
<dbReference type="OrthoDB" id="10684241at2759"/>
<reference evidence="2 3" key="1">
    <citation type="submission" date="2015-06" db="EMBL/GenBank/DDBJ databases">
        <title>Draft genome of the ant-associated black yeast Phialophora attae CBS 131958.</title>
        <authorList>
            <person name="Moreno L.F."/>
            <person name="Stielow B.J."/>
            <person name="de Hoog S."/>
            <person name="Vicente V.A."/>
            <person name="Weiss V.A."/>
            <person name="de Vries M."/>
            <person name="Cruz L.M."/>
            <person name="Souza E.M."/>
        </authorList>
    </citation>
    <scope>NUCLEOTIDE SEQUENCE [LARGE SCALE GENOMIC DNA]</scope>
    <source>
        <strain evidence="2 3">CBS 131958</strain>
    </source>
</reference>
<accession>A0A0N0NQX5</accession>
<dbReference type="VEuPathDB" id="FungiDB:AB675_6220"/>
<comment type="caution">
    <text evidence="2">The sequence shown here is derived from an EMBL/GenBank/DDBJ whole genome shotgun (WGS) entry which is preliminary data.</text>
</comment>
<feature type="compositionally biased region" description="Acidic residues" evidence="1">
    <location>
        <begin position="328"/>
        <end position="339"/>
    </location>
</feature>
<dbReference type="RefSeq" id="XP_018004142.1">
    <property type="nucleotide sequence ID" value="XM_018146497.1"/>
</dbReference>